<reference evidence="2 3" key="1">
    <citation type="submission" date="2024-06" db="EMBL/GenBank/DDBJ databases">
        <title>The Natural Products Discovery Center: Release of the First 8490 Sequenced Strains for Exploring Actinobacteria Biosynthetic Diversity.</title>
        <authorList>
            <person name="Kalkreuter E."/>
            <person name="Kautsar S.A."/>
            <person name="Yang D."/>
            <person name="Bader C.D."/>
            <person name="Teijaro C.N."/>
            <person name="Fluegel L."/>
            <person name="Davis C.M."/>
            <person name="Simpson J.R."/>
            <person name="Lauterbach L."/>
            <person name="Steele A.D."/>
            <person name="Gui C."/>
            <person name="Meng S."/>
            <person name="Li G."/>
            <person name="Viehrig K."/>
            <person name="Ye F."/>
            <person name="Su P."/>
            <person name="Kiefer A.F."/>
            <person name="Nichols A."/>
            <person name="Cepeda A.J."/>
            <person name="Yan W."/>
            <person name="Fan B."/>
            <person name="Jiang Y."/>
            <person name="Adhikari A."/>
            <person name="Zheng C.-J."/>
            <person name="Schuster L."/>
            <person name="Cowan T.M."/>
            <person name="Smanski M.J."/>
            <person name="Chevrette M.G."/>
            <person name="De Carvalho L.P.S."/>
            <person name="Shen B."/>
        </authorList>
    </citation>
    <scope>NUCLEOTIDE SEQUENCE [LARGE SCALE GENOMIC DNA]</scope>
    <source>
        <strain evidence="2 3">NPDC020594</strain>
    </source>
</reference>
<comment type="caution">
    <text evidence="2">The sequence shown here is derived from an EMBL/GenBank/DDBJ whole genome shotgun (WGS) entry which is preliminary data.</text>
</comment>
<name>A0ABV3ADI3_9ACTN</name>
<dbReference type="EMBL" id="JBFAEG010000017">
    <property type="protein sequence ID" value="MEU5709997.1"/>
    <property type="molecule type" value="Genomic_DNA"/>
</dbReference>
<accession>A0ABV3ADI3</accession>
<feature type="compositionally biased region" description="Basic and acidic residues" evidence="1">
    <location>
        <begin position="178"/>
        <end position="188"/>
    </location>
</feature>
<evidence type="ECO:0000313" key="3">
    <source>
        <dbReference type="Proteomes" id="UP001551011"/>
    </source>
</evidence>
<sequence length="197" mass="22198">MPLAFVFADTTEGKVANTVAVLEEAGRRCWAPRRYQTLYREAITTKDYSQAVPVVVTTLEQLKEHGADAAVWRRLGRKDEQTLTGALDNPDGDALYRRQYARADAEDKRRRAAEREAQRPVCKRCGQKLTDQRWEETTAHRTVWKAGDVSVCGTCHAHDVARKEAVAEAARLQAATPAEREHGQEPGKLRGLFRRRG</sequence>
<keyword evidence="3" id="KW-1185">Reference proteome</keyword>
<evidence type="ECO:0000313" key="2">
    <source>
        <dbReference type="EMBL" id="MEU5709997.1"/>
    </source>
</evidence>
<dbReference type="Proteomes" id="UP001551011">
    <property type="component" value="Unassembled WGS sequence"/>
</dbReference>
<evidence type="ECO:0008006" key="4">
    <source>
        <dbReference type="Google" id="ProtNLM"/>
    </source>
</evidence>
<dbReference type="RefSeq" id="WP_234339834.1">
    <property type="nucleotide sequence ID" value="NZ_JBFAEG010000017.1"/>
</dbReference>
<gene>
    <name evidence="2" type="ORF">AB0H04_24505</name>
</gene>
<feature type="region of interest" description="Disordered" evidence="1">
    <location>
        <begin position="172"/>
        <end position="197"/>
    </location>
</feature>
<protein>
    <recommendedName>
        <fullName evidence="4">HNH endonuclease</fullName>
    </recommendedName>
</protein>
<organism evidence="2 3">
    <name type="scientific">Streptomyces flaveolus</name>
    <dbReference type="NCBI Taxonomy" id="67297"/>
    <lineage>
        <taxon>Bacteria</taxon>
        <taxon>Bacillati</taxon>
        <taxon>Actinomycetota</taxon>
        <taxon>Actinomycetes</taxon>
        <taxon>Kitasatosporales</taxon>
        <taxon>Streptomycetaceae</taxon>
        <taxon>Streptomyces</taxon>
    </lineage>
</organism>
<proteinExistence type="predicted"/>
<evidence type="ECO:0000256" key="1">
    <source>
        <dbReference type="SAM" id="MobiDB-lite"/>
    </source>
</evidence>